<proteinExistence type="predicted"/>
<dbReference type="CTD" id="79648"/>
<evidence type="ECO:0000256" key="4">
    <source>
        <dbReference type="SAM" id="SignalP"/>
    </source>
</evidence>
<dbReference type="InterPro" id="IPR022047">
    <property type="entry name" value="Microcephalin-like"/>
</dbReference>
<evidence type="ECO:0000256" key="2">
    <source>
        <dbReference type="ARBA" id="ARBA00022737"/>
    </source>
</evidence>
<dbReference type="Pfam" id="PF12258">
    <property type="entry name" value="Microcephalin"/>
    <property type="match status" value="1"/>
</dbReference>
<dbReference type="PROSITE" id="PS51257">
    <property type="entry name" value="PROKAR_LIPOPROTEIN"/>
    <property type="match status" value="1"/>
</dbReference>
<dbReference type="Proteomes" id="UP000694857">
    <property type="component" value="Chromosome 21"/>
</dbReference>
<name>A0A8B8WB40_BALMU</name>
<feature type="compositionally biased region" description="Basic and acidic residues" evidence="3">
    <location>
        <begin position="403"/>
        <end position="413"/>
    </location>
</feature>
<dbReference type="PANTHER" id="PTHR14625">
    <property type="entry name" value="MICROCEPHALIN"/>
    <property type="match status" value="1"/>
</dbReference>
<dbReference type="GeneID" id="118887731"/>
<organism evidence="5 7">
    <name type="scientific">Balaenoptera musculus</name>
    <name type="common">Blue whale</name>
    <dbReference type="NCBI Taxonomy" id="9771"/>
    <lineage>
        <taxon>Eukaryota</taxon>
        <taxon>Metazoa</taxon>
        <taxon>Chordata</taxon>
        <taxon>Craniata</taxon>
        <taxon>Vertebrata</taxon>
        <taxon>Euteleostomi</taxon>
        <taxon>Mammalia</taxon>
        <taxon>Eutheria</taxon>
        <taxon>Laurasiatheria</taxon>
        <taxon>Artiodactyla</taxon>
        <taxon>Whippomorpha</taxon>
        <taxon>Cetacea</taxon>
        <taxon>Mysticeti</taxon>
        <taxon>Balaenopteridae</taxon>
        <taxon>Balaenoptera</taxon>
    </lineage>
</organism>
<feature type="region of interest" description="Disordered" evidence="3">
    <location>
        <begin position="389"/>
        <end position="470"/>
    </location>
</feature>
<keyword evidence="1" id="KW-0597">Phosphoprotein</keyword>
<dbReference type="PANTHER" id="PTHR14625:SF3">
    <property type="entry name" value="MICROCEPHALIN"/>
    <property type="match status" value="1"/>
</dbReference>
<feature type="compositionally biased region" description="Basic and acidic residues" evidence="3">
    <location>
        <begin position="443"/>
        <end position="462"/>
    </location>
</feature>
<reference evidence="6 7" key="1">
    <citation type="submission" date="2025-04" db="UniProtKB">
        <authorList>
            <consortium name="RefSeq"/>
        </authorList>
    </citation>
    <scope>IDENTIFICATION</scope>
    <source>
        <tissue evidence="6 7">Epidermis and Blubber</tissue>
    </source>
</reference>
<dbReference type="InterPro" id="IPR029504">
    <property type="entry name" value="Microcephalin_mammal"/>
</dbReference>
<gene>
    <name evidence="6 7" type="primary">MCPH1</name>
</gene>
<keyword evidence="2" id="KW-0677">Repeat</keyword>
<evidence type="ECO:0000313" key="5">
    <source>
        <dbReference type="Proteomes" id="UP000694857"/>
    </source>
</evidence>
<dbReference type="AlphaFoldDB" id="A0A8B8WB40"/>
<evidence type="ECO:0000313" key="7">
    <source>
        <dbReference type="RefSeq" id="XP_036694351.1"/>
    </source>
</evidence>
<dbReference type="GO" id="GO:0000278">
    <property type="term" value="P:mitotic cell cycle"/>
    <property type="evidence" value="ECO:0007669"/>
    <property type="project" value="TreeGrafter"/>
</dbReference>
<dbReference type="GO" id="GO:0021987">
    <property type="term" value="P:cerebral cortex development"/>
    <property type="evidence" value="ECO:0007669"/>
    <property type="project" value="InterPro"/>
</dbReference>
<accession>A0A8B8WB40</accession>
<sequence>MIKDCKRSLRKWLKSCNSRRPLWVMMLLFSCSNLMAPWCTVPQLESAVATTVQRGRDCRRCRRNGRVFSPPVSDTSYDGNCEVASQMVEKSDDNTVNSLCEASLNLSHDTLCSEDFFAGVLHLSFDDLCGSSGCGTQQRKLGGFLDESKSAACASSAVLKTSSVPPPASPGSRGRLTLHQPPGSLSKGDTHGQRGAAGRAIPPDAKPAWEPARGLFDGKRGPSPTSSVTKEPPRGPSCPQSSSATGRRVSANSRPPPEERLRKRRSLGWPPAPRVQPVNSPKCASRSAIETRGRGESSYDDYFSPNNLKERDSESLLPGVQPPAGPALLHCTRSLSRRERTSLLERADFSCIGRNPRSADGTYSTVKAGFRLQKPANYGADLGLSSVTSKETPAAEGTPGDCPRAEAQRRGDARPGGSDSPHTLDGLTPQKGRRGDFTPLKGSNKEMKGWIDIKSTQKEDTPSKMVNSPEGEALSDYKLNRAGDCDVEKSAEAREELPRGCSESVKRGPTRHDVLDGSWEGFKDLIRPHEESRKREKGQKPTRTLVMTSMPSEYCGLWKWVIGFPRNRSNSQTTSLQLLLAHSAQGLGLREPPAAAVKETPLNPRLLLTAHPVVLGRSSEGRGGRRKDALLYRHVCRLWVLWFSREESSFVRLSDA</sequence>
<feature type="chain" id="PRO_5044667722" evidence="4">
    <location>
        <begin position="37"/>
        <end position="656"/>
    </location>
</feature>
<keyword evidence="4" id="KW-0732">Signal</keyword>
<evidence type="ECO:0000256" key="1">
    <source>
        <dbReference type="ARBA" id="ARBA00022553"/>
    </source>
</evidence>
<protein>
    <submittedName>
        <fullName evidence="6 7">Microcephalin isoform X6</fullName>
    </submittedName>
</protein>
<feature type="region of interest" description="Disordered" evidence="3">
    <location>
        <begin position="158"/>
        <end position="328"/>
    </location>
</feature>
<evidence type="ECO:0000256" key="3">
    <source>
        <dbReference type="SAM" id="MobiDB-lite"/>
    </source>
</evidence>
<evidence type="ECO:0000313" key="6">
    <source>
        <dbReference type="RefSeq" id="XP_036694350.1"/>
    </source>
</evidence>
<keyword evidence="5" id="KW-1185">Reference proteome</keyword>
<dbReference type="RefSeq" id="XP_036694350.1">
    <property type="nucleotide sequence ID" value="XM_036838455.1"/>
</dbReference>
<feature type="signal peptide" evidence="4">
    <location>
        <begin position="1"/>
        <end position="36"/>
    </location>
</feature>
<dbReference type="RefSeq" id="XP_036694351.1">
    <property type="nucleotide sequence ID" value="XM_036838456.1"/>
</dbReference>